<dbReference type="PANTHER" id="PTHR43861:SF1">
    <property type="entry name" value="TRANS-ACONITATE 2-METHYLTRANSFERASE"/>
    <property type="match status" value="1"/>
</dbReference>
<reference evidence="4" key="1">
    <citation type="submission" date="2016-10" db="EMBL/GenBank/DDBJ databases">
        <title>Sequence of Gallionella enrichment culture.</title>
        <authorList>
            <person name="Poehlein A."/>
            <person name="Muehling M."/>
            <person name="Daniel R."/>
        </authorList>
    </citation>
    <scope>NUCLEOTIDE SEQUENCE</scope>
</reference>
<sequence>MPEDEVSQRTLGHYERNAESFWERTRDHDVAQNIAAMLRHIEGEAPFTILDFGCGPGRDLQALRQLGHRAVGLEGCAGFVAMARAHAGCEVLHQDFLGLSLPPAHFDAVFANASLFHVPSRDIRRVLTELSNCLKPAGVLFSSNPRGADEEGWQGERYGVRYREDTWRGILFDAGYTELEHYYRPEGLPREQQSWFAGVWRKSA</sequence>
<keyword evidence="2 4" id="KW-0808">Transferase</keyword>
<organism evidence="4">
    <name type="scientific">mine drainage metagenome</name>
    <dbReference type="NCBI Taxonomy" id="410659"/>
    <lineage>
        <taxon>unclassified sequences</taxon>
        <taxon>metagenomes</taxon>
        <taxon>ecological metagenomes</taxon>
    </lineage>
</organism>
<dbReference type="AlphaFoldDB" id="A0A1J5SUY0"/>
<dbReference type="PANTHER" id="PTHR43861">
    <property type="entry name" value="TRANS-ACONITATE 2-METHYLTRANSFERASE-RELATED"/>
    <property type="match status" value="1"/>
</dbReference>
<dbReference type="Pfam" id="PF13649">
    <property type="entry name" value="Methyltransf_25"/>
    <property type="match status" value="1"/>
</dbReference>
<dbReference type="EMBL" id="MLJW01000062">
    <property type="protein sequence ID" value="OIR03846.1"/>
    <property type="molecule type" value="Genomic_DNA"/>
</dbReference>
<evidence type="ECO:0000259" key="3">
    <source>
        <dbReference type="Pfam" id="PF13649"/>
    </source>
</evidence>
<keyword evidence="1 4" id="KW-0489">Methyltransferase</keyword>
<evidence type="ECO:0000256" key="2">
    <source>
        <dbReference type="ARBA" id="ARBA00022679"/>
    </source>
</evidence>
<accession>A0A1J5SUY0</accession>
<gene>
    <name evidence="4" type="primary">tam_2</name>
    <name evidence="4" type="ORF">GALL_140270</name>
</gene>
<dbReference type="CDD" id="cd02440">
    <property type="entry name" value="AdoMet_MTases"/>
    <property type="match status" value="1"/>
</dbReference>
<dbReference type="GO" id="GO:0032259">
    <property type="term" value="P:methylation"/>
    <property type="evidence" value="ECO:0007669"/>
    <property type="project" value="UniProtKB-KW"/>
</dbReference>
<dbReference type="InterPro" id="IPR041698">
    <property type="entry name" value="Methyltransf_25"/>
</dbReference>
<dbReference type="SUPFAM" id="SSF53335">
    <property type="entry name" value="S-adenosyl-L-methionine-dependent methyltransferases"/>
    <property type="match status" value="1"/>
</dbReference>
<dbReference type="Gene3D" id="3.40.50.150">
    <property type="entry name" value="Vaccinia Virus protein VP39"/>
    <property type="match status" value="1"/>
</dbReference>
<comment type="caution">
    <text evidence="4">The sequence shown here is derived from an EMBL/GenBank/DDBJ whole genome shotgun (WGS) entry which is preliminary data.</text>
</comment>
<evidence type="ECO:0000313" key="4">
    <source>
        <dbReference type="EMBL" id="OIR03846.1"/>
    </source>
</evidence>
<evidence type="ECO:0000256" key="1">
    <source>
        <dbReference type="ARBA" id="ARBA00022603"/>
    </source>
</evidence>
<dbReference type="GO" id="GO:0030798">
    <property type="term" value="F:trans-aconitate 2-methyltransferase activity"/>
    <property type="evidence" value="ECO:0007669"/>
    <property type="project" value="UniProtKB-EC"/>
</dbReference>
<protein>
    <submittedName>
        <fullName evidence="4">Trans-aconitate 2-methyltransferase</fullName>
        <ecNumber evidence="4">2.1.1.144</ecNumber>
    </submittedName>
</protein>
<dbReference type="InterPro" id="IPR029063">
    <property type="entry name" value="SAM-dependent_MTases_sf"/>
</dbReference>
<proteinExistence type="predicted"/>
<dbReference type="EC" id="2.1.1.144" evidence="4"/>
<name>A0A1J5SUY0_9ZZZZ</name>
<feature type="domain" description="Methyltransferase" evidence="3">
    <location>
        <begin position="49"/>
        <end position="138"/>
    </location>
</feature>